<feature type="compositionally biased region" description="Low complexity" evidence="1">
    <location>
        <begin position="903"/>
        <end position="925"/>
    </location>
</feature>
<proteinExistence type="predicted"/>
<dbReference type="EMBL" id="JAPCXB010000130">
    <property type="protein sequence ID" value="KAJ1606802.1"/>
    <property type="molecule type" value="Genomic_DNA"/>
</dbReference>
<feature type="region of interest" description="Disordered" evidence="1">
    <location>
        <begin position="732"/>
        <end position="766"/>
    </location>
</feature>
<feature type="compositionally biased region" description="Polar residues" evidence="1">
    <location>
        <begin position="994"/>
        <end position="1015"/>
    </location>
</feature>
<organism evidence="2 3">
    <name type="scientific">Cryptosporidium canis</name>
    <dbReference type="NCBI Taxonomy" id="195482"/>
    <lineage>
        <taxon>Eukaryota</taxon>
        <taxon>Sar</taxon>
        <taxon>Alveolata</taxon>
        <taxon>Apicomplexa</taxon>
        <taxon>Conoidasida</taxon>
        <taxon>Coccidia</taxon>
        <taxon>Eucoccidiorida</taxon>
        <taxon>Eimeriorina</taxon>
        <taxon>Cryptosporidiidae</taxon>
        <taxon>Cryptosporidium</taxon>
    </lineage>
</organism>
<evidence type="ECO:0000313" key="3">
    <source>
        <dbReference type="Proteomes" id="UP001071777"/>
    </source>
</evidence>
<feature type="region of interest" description="Disordered" evidence="1">
    <location>
        <begin position="836"/>
        <end position="1015"/>
    </location>
</feature>
<evidence type="ECO:0000313" key="2">
    <source>
        <dbReference type="EMBL" id="KAJ1606802.1"/>
    </source>
</evidence>
<name>A0ABQ8P3E5_9CRYT</name>
<feature type="region of interest" description="Disordered" evidence="1">
    <location>
        <begin position="105"/>
        <end position="233"/>
    </location>
</feature>
<feature type="compositionally biased region" description="Polar residues" evidence="1">
    <location>
        <begin position="203"/>
        <end position="233"/>
    </location>
</feature>
<feature type="compositionally biased region" description="Polar residues" evidence="1">
    <location>
        <begin position="880"/>
        <end position="902"/>
    </location>
</feature>
<evidence type="ECO:0000256" key="1">
    <source>
        <dbReference type="SAM" id="MobiDB-lite"/>
    </source>
</evidence>
<sequence>MSARARNLRANKNSIAGGGKNHSKDSNTSLDEDYYRRIHIQPAIVDTPMSPRTEKWVRELTPVLEPYNFDMNEISDLIHRCHYDANQIELAVGNVIEDFSGHESGQWTKVGKNRPSNESKSNNNNNNSNNNNNNNNTANRNKSLNSTNKYGKQTYTPNSQNPNHTEVNRAGHNKPGNRPAKSHNHGNYQNHNHSHQARVTGEQGAQGSPSNASKSNNTTKASISNSPVDNSTTWAKLARKNNNNSNMDRPTNAYNEDGVGAASELEAATQLNSDRAIGDIPASSDTAVQGKSSHDHTANNEQEYVHDSPKPLQRVPDNTVRKEYERSSDIISDSTQSFTPPTSNMNYAGFVVGSGATAVELGIKVGGVSPPPGIQIGGGMDYRSHGIGVFLPEGRTIDPNASEGLIFGSFGTVDVSRIHENHIQMNNHMISEGNINMAHNISAMSPTNSSNMPGGQPNIGAMPGMAVPEHNGGIGANVGPGGNILNGWTGNGSSPSKDGSSGNVAVDPALIHQNASQRNGGAGVPGSNVHNMKSSAIGNGYMGHSMSGGAVGNYNNLPMAGGQGMVGAGGVYSSNPAIISGNNGVNYNEAVVNNGANSNNNNAGNNAGGNGSNMALAAAAAAAAAAVNPYNYAYLNYAGYTANFPYVVGNTAAFGFPHYNNKPSGHHHPAPVFNQYSQAPNPNQHGLNGVYGMSGAGNNGNAAVNGNASGSSIVSDNINVNYHASNNQAPIAVGSSSTTPSAPAATSATSTTPTTTHVNNQNSNNYQNIQSMLPPGMPHQQMNMNGQQPNGNGAMQNQMNMPMGFNNGGANEYGVEQAMPQTVFLGQPGTASNKLENIGNHQGDFIHQGYNNHHVHIPNQPSSANMNSQGNPNPGNPSNHTKGSNQGAAPGNFQGNMQYINKSSGSGSSNTGSATPNNSNGNSAPVNPSGAVNGANVNTGMELNHQNQGTGSNSGSGNSNMFISGRAQNSSSQPVQVGSGQQKQASVNFPGFHSSRNSNNSTGFLQHNNNMWNNN</sequence>
<feature type="compositionally biased region" description="Basic and acidic residues" evidence="1">
    <location>
        <begin position="292"/>
        <end position="309"/>
    </location>
</feature>
<reference evidence="2" key="1">
    <citation type="submission" date="2022-10" db="EMBL/GenBank/DDBJ databases">
        <title>Adaptive evolution leads to modifications in subtelomeric GC content in a zoonotic Cryptosporidium species.</title>
        <authorList>
            <person name="Li J."/>
            <person name="Feng Y."/>
            <person name="Xiao L."/>
        </authorList>
    </citation>
    <scope>NUCLEOTIDE SEQUENCE</scope>
    <source>
        <strain evidence="2">25894</strain>
    </source>
</reference>
<feature type="compositionally biased region" description="Low complexity" evidence="1">
    <location>
        <begin position="735"/>
        <end position="766"/>
    </location>
</feature>
<feature type="region of interest" description="Disordered" evidence="1">
    <location>
        <begin position="274"/>
        <end position="338"/>
    </location>
</feature>
<feature type="compositionally biased region" description="Low complexity" evidence="1">
    <location>
        <begin position="113"/>
        <end position="146"/>
    </location>
</feature>
<gene>
    <name evidence="2" type="ORF">OJ252_3059</name>
</gene>
<accession>A0ABQ8P3E5</accession>
<feature type="compositionally biased region" description="Low complexity" evidence="1">
    <location>
        <begin position="946"/>
        <end position="960"/>
    </location>
</feature>
<feature type="compositionally biased region" description="Low complexity" evidence="1">
    <location>
        <begin position="968"/>
        <end position="984"/>
    </location>
</feature>
<feature type="compositionally biased region" description="Basic and acidic residues" evidence="1">
    <location>
        <begin position="319"/>
        <end position="328"/>
    </location>
</feature>
<keyword evidence="3" id="KW-1185">Reference proteome</keyword>
<feature type="compositionally biased region" description="Polar residues" evidence="1">
    <location>
        <begin position="147"/>
        <end position="165"/>
    </location>
</feature>
<evidence type="ECO:0008006" key="4">
    <source>
        <dbReference type="Google" id="ProtNLM"/>
    </source>
</evidence>
<protein>
    <recommendedName>
        <fullName evidence="4">CUE domain-containing protein</fullName>
    </recommendedName>
</protein>
<dbReference type="Proteomes" id="UP001071777">
    <property type="component" value="Unassembled WGS sequence"/>
</dbReference>
<feature type="compositionally biased region" description="Polar residues" evidence="1">
    <location>
        <begin position="329"/>
        <end position="338"/>
    </location>
</feature>
<feature type="compositionally biased region" description="Low complexity" evidence="1">
    <location>
        <begin position="865"/>
        <end position="879"/>
    </location>
</feature>
<comment type="caution">
    <text evidence="2">The sequence shown here is derived from an EMBL/GenBank/DDBJ whole genome shotgun (WGS) entry which is preliminary data.</text>
</comment>
<feature type="region of interest" description="Disordered" evidence="1">
    <location>
        <begin position="1"/>
        <end position="30"/>
    </location>
</feature>
<feature type="compositionally biased region" description="Polar residues" evidence="1">
    <location>
        <begin position="935"/>
        <end position="945"/>
    </location>
</feature>